<keyword evidence="2" id="KW-1185">Reference proteome</keyword>
<evidence type="ECO:0000313" key="2">
    <source>
        <dbReference type="Proteomes" id="UP001295684"/>
    </source>
</evidence>
<proteinExistence type="predicted"/>
<organism evidence="1 2">
    <name type="scientific">Euplotes crassus</name>
    <dbReference type="NCBI Taxonomy" id="5936"/>
    <lineage>
        <taxon>Eukaryota</taxon>
        <taxon>Sar</taxon>
        <taxon>Alveolata</taxon>
        <taxon>Ciliophora</taxon>
        <taxon>Intramacronucleata</taxon>
        <taxon>Spirotrichea</taxon>
        <taxon>Hypotrichia</taxon>
        <taxon>Euplotida</taxon>
        <taxon>Euplotidae</taxon>
        <taxon>Moneuplotes</taxon>
    </lineage>
</organism>
<reference evidence="1" key="1">
    <citation type="submission" date="2023-07" db="EMBL/GenBank/DDBJ databases">
        <authorList>
            <consortium name="AG Swart"/>
            <person name="Singh M."/>
            <person name="Singh A."/>
            <person name="Seah K."/>
            <person name="Emmerich C."/>
        </authorList>
    </citation>
    <scope>NUCLEOTIDE SEQUENCE</scope>
    <source>
        <strain evidence="1">DP1</strain>
    </source>
</reference>
<dbReference type="AlphaFoldDB" id="A0AAD1XRX9"/>
<protein>
    <submittedName>
        <fullName evidence="1">Uncharacterized protein</fullName>
    </submittedName>
</protein>
<comment type="caution">
    <text evidence="1">The sequence shown here is derived from an EMBL/GenBank/DDBJ whole genome shotgun (WGS) entry which is preliminary data.</text>
</comment>
<dbReference type="EMBL" id="CAMPGE010019526">
    <property type="protein sequence ID" value="CAI2377850.1"/>
    <property type="molecule type" value="Genomic_DNA"/>
</dbReference>
<gene>
    <name evidence="1" type="ORF">ECRASSUSDP1_LOCUS19241</name>
</gene>
<name>A0AAD1XRX9_EUPCR</name>
<evidence type="ECO:0000313" key="1">
    <source>
        <dbReference type="EMBL" id="CAI2377850.1"/>
    </source>
</evidence>
<sequence>MDPSPVQTKKQELEIAKAEESLHLLEDFLFHKIENNLHKNSSLARYSTLMTGTINVKEPFTRERHYYFTKLSEILWVADFIRTIRIEDSGKKAREISRSILRRVRKIEIRDMLIILNINHPLCILPEKELDLDKILINIQSNITICKYIIPRKMFAKIIHCSSGCLKLAIQNCEIDICAIKINPLTWFKTQTLNLTNSRPLGFEVWDSNPEKLIPLLESIVACKSETNHSLKDSLEEISLFPSFLSKLDLQNLNKVCQGTNISVCSHIAKEMRYQNIRCDIQ</sequence>
<dbReference type="Proteomes" id="UP001295684">
    <property type="component" value="Unassembled WGS sequence"/>
</dbReference>
<accession>A0AAD1XRX9</accession>